<feature type="domain" description="DUF1559" evidence="1">
    <location>
        <begin position="34"/>
        <end position="280"/>
    </location>
</feature>
<comment type="caution">
    <text evidence="2">The sequence shown here is derived from an EMBL/GenBank/DDBJ whole genome shotgun (WGS) entry which is preliminary data.</text>
</comment>
<dbReference type="PANTHER" id="PTHR30093:SF2">
    <property type="entry name" value="TYPE II SECRETION SYSTEM PROTEIN H"/>
    <property type="match status" value="1"/>
</dbReference>
<dbReference type="InterPro" id="IPR012902">
    <property type="entry name" value="N_methyl_site"/>
</dbReference>
<dbReference type="RefSeq" id="WP_320689540.1">
    <property type="nucleotide sequence ID" value="NZ_JAXBLV010000235.1"/>
</dbReference>
<accession>A0ABU5F954</accession>
<dbReference type="InterPro" id="IPR011453">
    <property type="entry name" value="DUF1559"/>
</dbReference>
<reference evidence="3" key="1">
    <citation type="journal article" date="2023" name="Mar. Drugs">
        <title>Gemmata algarum, a Novel Planctomycete Isolated from an Algal Mat, Displays Antimicrobial Activity.</title>
        <authorList>
            <person name="Kumar G."/>
            <person name="Kallscheuer N."/>
            <person name="Kashif M."/>
            <person name="Ahamad S."/>
            <person name="Jagadeeshwari U."/>
            <person name="Pannikurungottu S."/>
            <person name="Haufschild T."/>
            <person name="Kabuu M."/>
            <person name="Sasikala C."/>
            <person name="Jogler C."/>
            <person name="Ramana C."/>
        </authorList>
    </citation>
    <scope>NUCLEOTIDE SEQUENCE [LARGE SCALE GENOMIC DNA]</scope>
    <source>
        <strain evidence="3">JC673</strain>
    </source>
</reference>
<protein>
    <submittedName>
        <fullName evidence="2">DUF1559 domain-containing protein</fullName>
    </submittedName>
</protein>
<gene>
    <name evidence="2" type="ORF">R5W23_004823</name>
</gene>
<organism evidence="2 3">
    <name type="scientific">Gemmata algarum</name>
    <dbReference type="NCBI Taxonomy" id="2975278"/>
    <lineage>
        <taxon>Bacteria</taxon>
        <taxon>Pseudomonadati</taxon>
        <taxon>Planctomycetota</taxon>
        <taxon>Planctomycetia</taxon>
        <taxon>Gemmatales</taxon>
        <taxon>Gemmataceae</taxon>
        <taxon>Gemmata</taxon>
    </lineage>
</organism>
<evidence type="ECO:0000313" key="3">
    <source>
        <dbReference type="Proteomes" id="UP001272242"/>
    </source>
</evidence>
<dbReference type="Pfam" id="PF07596">
    <property type="entry name" value="SBP_bac_10"/>
    <property type="match status" value="1"/>
</dbReference>
<dbReference type="Gene3D" id="3.30.700.10">
    <property type="entry name" value="Glycoprotein, Type 4 Pilin"/>
    <property type="match status" value="1"/>
</dbReference>
<proteinExistence type="predicted"/>
<sequence>MLRARPRPGFSLVELLVALAVIAVLIGLLLPAVQKARGAAARAKCQNNLKQIGSALHQYHDTERRFPTGLSGATGGSNRPYLGWLARTLPWLEQGPLWEQVERAFATDLDPAKFYGHAPHAQLSATPVRHFACPSDPRAPGPAVAPGAIAVAFTSYLGVEGTDQYKNDGLLYLDSRTTIADVSDGASNTLLAGERPPPPDNRLGWWYRGWGQNKDGSAEMLLGVRERNTSEAYCPPGPYRFAGGNFDLQCDAFHFWSTHAGGANFAFCDGSVRFLSYAADDILPALATRSGGEVVTVPD</sequence>
<dbReference type="InterPro" id="IPR027558">
    <property type="entry name" value="Pre_pil_HX9DG_C"/>
</dbReference>
<dbReference type="EMBL" id="JAXBLV010000235">
    <property type="protein sequence ID" value="MDY3563322.1"/>
    <property type="molecule type" value="Genomic_DNA"/>
</dbReference>
<dbReference type="NCBIfam" id="TIGR02532">
    <property type="entry name" value="IV_pilin_GFxxxE"/>
    <property type="match status" value="1"/>
</dbReference>
<evidence type="ECO:0000313" key="2">
    <source>
        <dbReference type="EMBL" id="MDY3563322.1"/>
    </source>
</evidence>
<dbReference type="SUPFAM" id="SSF54523">
    <property type="entry name" value="Pili subunits"/>
    <property type="match status" value="1"/>
</dbReference>
<dbReference type="NCBIfam" id="TIGR04294">
    <property type="entry name" value="pre_pil_HX9DG"/>
    <property type="match status" value="1"/>
</dbReference>
<dbReference type="PANTHER" id="PTHR30093">
    <property type="entry name" value="GENERAL SECRETION PATHWAY PROTEIN G"/>
    <property type="match status" value="1"/>
</dbReference>
<dbReference type="InterPro" id="IPR045584">
    <property type="entry name" value="Pilin-like"/>
</dbReference>
<name>A0ABU5F954_9BACT</name>
<evidence type="ECO:0000259" key="1">
    <source>
        <dbReference type="Pfam" id="PF07596"/>
    </source>
</evidence>
<dbReference type="Pfam" id="PF07963">
    <property type="entry name" value="N_methyl"/>
    <property type="match status" value="1"/>
</dbReference>
<keyword evidence="3" id="KW-1185">Reference proteome</keyword>
<dbReference type="Proteomes" id="UP001272242">
    <property type="component" value="Unassembled WGS sequence"/>
</dbReference>